<dbReference type="EMBL" id="JANBPW010004296">
    <property type="protein sequence ID" value="KAJ1935321.1"/>
    <property type="molecule type" value="Genomic_DNA"/>
</dbReference>
<comment type="caution">
    <text evidence="1">The sequence shown here is derived from an EMBL/GenBank/DDBJ whole genome shotgun (WGS) entry which is preliminary data.</text>
</comment>
<evidence type="ECO:0000313" key="1">
    <source>
        <dbReference type="EMBL" id="KAJ1935321.1"/>
    </source>
</evidence>
<evidence type="ECO:0000313" key="2">
    <source>
        <dbReference type="Proteomes" id="UP001150603"/>
    </source>
</evidence>
<protein>
    <submittedName>
        <fullName evidence="1">Uncharacterized protein</fullName>
    </submittedName>
</protein>
<accession>A0ACC1J2T2</accession>
<organism evidence="1 2">
    <name type="scientific">Linderina macrospora</name>
    <dbReference type="NCBI Taxonomy" id="4868"/>
    <lineage>
        <taxon>Eukaryota</taxon>
        <taxon>Fungi</taxon>
        <taxon>Fungi incertae sedis</taxon>
        <taxon>Zoopagomycota</taxon>
        <taxon>Kickxellomycotina</taxon>
        <taxon>Kickxellomycetes</taxon>
        <taxon>Kickxellales</taxon>
        <taxon>Kickxellaceae</taxon>
        <taxon>Linderina</taxon>
    </lineage>
</organism>
<feature type="non-terminal residue" evidence="1">
    <location>
        <position position="86"/>
    </location>
</feature>
<keyword evidence="2" id="KW-1185">Reference proteome</keyword>
<sequence length="86" mass="9363">MNDDDGSFEHGNTGLDTGMKSYLMDSDSDLDDTPQLASRRQQSDPQTPTPAGQSRRSNSALSAGTLDSDMNSMYRNDKAPSRDFNA</sequence>
<gene>
    <name evidence="1" type="ORF">FBU59_005424</name>
</gene>
<name>A0ACC1J2T2_9FUNG</name>
<proteinExistence type="predicted"/>
<dbReference type="Proteomes" id="UP001150603">
    <property type="component" value="Unassembled WGS sequence"/>
</dbReference>
<reference evidence="1" key="1">
    <citation type="submission" date="2022-07" db="EMBL/GenBank/DDBJ databases">
        <title>Phylogenomic reconstructions and comparative analyses of Kickxellomycotina fungi.</title>
        <authorList>
            <person name="Reynolds N.K."/>
            <person name="Stajich J.E."/>
            <person name="Barry K."/>
            <person name="Grigoriev I.V."/>
            <person name="Crous P."/>
            <person name="Smith M.E."/>
        </authorList>
    </citation>
    <scope>NUCLEOTIDE SEQUENCE</scope>
    <source>
        <strain evidence="1">NRRL 5244</strain>
    </source>
</reference>